<feature type="region of interest" description="Disordered" evidence="1">
    <location>
        <begin position="60"/>
        <end position="85"/>
    </location>
</feature>
<feature type="compositionally biased region" description="Pro residues" evidence="1">
    <location>
        <begin position="75"/>
        <end position="85"/>
    </location>
</feature>
<proteinExistence type="predicted"/>
<organism evidence="2 3">
    <name type="scientific">Jannaschia pohangensis</name>
    <dbReference type="NCBI Taxonomy" id="390807"/>
    <lineage>
        <taxon>Bacteria</taxon>
        <taxon>Pseudomonadati</taxon>
        <taxon>Pseudomonadota</taxon>
        <taxon>Alphaproteobacteria</taxon>
        <taxon>Rhodobacterales</taxon>
        <taxon>Roseobacteraceae</taxon>
        <taxon>Jannaschia</taxon>
    </lineage>
</organism>
<dbReference type="Proteomes" id="UP000199110">
    <property type="component" value="Unassembled WGS sequence"/>
</dbReference>
<gene>
    <name evidence="2" type="ORF">SAMN04488095_1571</name>
</gene>
<evidence type="ECO:0000256" key="1">
    <source>
        <dbReference type="SAM" id="MobiDB-lite"/>
    </source>
</evidence>
<reference evidence="2 3" key="1">
    <citation type="submission" date="2016-10" db="EMBL/GenBank/DDBJ databases">
        <authorList>
            <person name="de Groot N.N."/>
        </authorList>
    </citation>
    <scope>NUCLEOTIDE SEQUENCE [LARGE SCALE GENOMIC DNA]</scope>
    <source>
        <strain evidence="2 3">DSM 19073</strain>
    </source>
</reference>
<keyword evidence="3" id="KW-1185">Reference proteome</keyword>
<dbReference type="RefSeq" id="WP_092779041.1">
    <property type="nucleotide sequence ID" value="NZ_FORA01000002.1"/>
</dbReference>
<sequence length="85" mass="9375">MNALPLRPGPTQPDAIDVAIRTHGALRVLLAAMVALLRPRVRPPDRRSLDVPDYLRRDLGLDAATPRLPSERGRLPPPRGPFSLK</sequence>
<dbReference type="AlphaFoldDB" id="A0A1I3LLK7"/>
<protein>
    <submittedName>
        <fullName evidence="2">Uncharacterized protein</fullName>
    </submittedName>
</protein>
<accession>A0A1I3LLK7</accession>
<dbReference type="STRING" id="390807.SAMN04488095_1571"/>
<evidence type="ECO:0000313" key="3">
    <source>
        <dbReference type="Proteomes" id="UP000199110"/>
    </source>
</evidence>
<dbReference type="EMBL" id="FORA01000002">
    <property type="protein sequence ID" value="SFI85628.1"/>
    <property type="molecule type" value="Genomic_DNA"/>
</dbReference>
<name>A0A1I3LLK7_9RHOB</name>
<evidence type="ECO:0000313" key="2">
    <source>
        <dbReference type="EMBL" id="SFI85628.1"/>
    </source>
</evidence>